<accession>A0A0D2PFQ1</accession>
<keyword evidence="1" id="KW-0285">Flavoprotein</keyword>
<dbReference type="PANTHER" id="PTHR47429:SF7">
    <property type="entry name" value="GATA-FACTOR"/>
    <property type="match status" value="1"/>
</dbReference>
<dbReference type="PROSITE" id="PS50112">
    <property type="entry name" value="PAS"/>
    <property type="match status" value="2"/>
</dbReference>
<gene>
    <name evidence="5" type="ORF">HYPSUDRAFT_100389</name>
</gene>
<feature type="non-terminal residue" evidence="5">
    <location>
        <position position="643"/>
    </location>
</feature>
<evidence type="ECO:0000256" key="3">
    <source>
        <dbReference type="ARBA" id="ARBA00022991"/>
    </source>
</evidence>
<dbReference type="GO" id="GO:0005634">
    <property type="term" value="C:nucleus"/>
    <property type="evidence" value="ECO:0007669"/>
    <property type="project" value="TreeGrafter"/>
</dbReference>
<feature type="non-terminal residue" evidence="5">
    <location>
        <position position="1"/>
    </location>
</feature>
<dbReference type="InterPro" id="IPR013767">
    <property type="entry name" value="PAS_fold"/>
</dbReference>
<keyword evidence="3" id="KW-0157">Chromophore</keyword>
<feature type="domain" description="PAS" evidence="4">
    <location>
        <begin position="266"/>
        <end position="329"/>
    </location>
</feature>
<dbReference type="InterPro" id="IPR035965">
    <property type="entry name" value="PAS-like_dom_sf"/>
</dbReference>
<proteinExistence type="predicted"/>
<dbReference type="OrthoDB" id="447251at2759"/>
<evidence type="ECO:0000313" key="6">
    <source>
        <dbReference type="Proteomes" id="UP000054270"/>
    </source>
</evidence>
<dbReference type="InterPro" id="IPR000014">
    <property type="entry name" value="PAS"/>
</dbReference>
<dbReference type="Pfam" id="PF00989">
    <property type="entry name" value="PAS"/>
    <property type="match status" value="1"/>
</dbReference>
<dbReference type="Proteomes" id="UP000054270">
    <property type="component" value="Unassembled WGS sequence"/>
</dbReference>
<feature type="domain" description="PAS" evidence="4">
    <location>
        <begin position="52"/>
        <end position="77"/>
    </location>
</feature>
<dbReference type="CDD" id="cd00130">
    <property type="entry name" value="PAS"/>
    <property type="match status" value="2"/>
</dbReference>
<dbReference type="EMBL" id="KN817582">
    <property type="protein sequence ID" value="KJA18955.1"/>
    <property type="molecule type" value="Genomic_DNA"/>
</dbReference>
<protein>
    <recommendedName>
        <fullName evidence="4">PAS domain-containing protein</fullName>
    </recommendedName>
</protein>
<evidence type="ECO:0000256" key="2">
    <source>
        <dbReference type="ARBA" id="ARBA00022643"/>
    </source>
</evidence>
<dbReference type="SMART" id="SM00091">
    <property type="entry name" value="PAS"/>
    <property type="match status" value="2"/>
</dbReference>
<keyword evidence="6" id="KW-1185">Reference proteome</keyword>
<evidence type="ECO:0000259" key="4">
    <source>
        <dbReference type="PROSITE" id="PS50112"/>
    </source>
</evidence>
<sequence length="643" mass="69752">APVPLGLPVYSASGFDLLSILARVATRPFPRIALGPVDLTCSFVVVDVRRFDNPIVYCSPSFCSLTGYPENEVIGRNCRFLQAPGGNVAKGEPRNFTSQDAVNHLRKSLIADKECQTSIVNYKKDGSAFINLVTVIPVPGGSAPDEHEIIYQVGFQVDLTEQPHAILEKLRDGSYLVNYASHSDLSPFGLPGHGPQRHNLAPVHLTGNAARDRKASSIPPIVLSKGLKSLLADPTFIRSIPITNAPPNSHTSSDDTGQNHPLSLILLEALPDFIHVVSLKGNFLYVAPSVRRVLGYEAHEMVGTCIADYAHPEDVIPLMRELKESSATGPSSTAAISDTASTQVVPHVGMPRSVDLLFRAKTKMGRYVWVECRGRLHVEPGKGRKAIILSGRAREMMNLRWKDVRRAGGLARSLRVPASHDASGSPTRKDVEQEVWGMLGGMCRDTATFMSVGKGMTDVLGWTSDDLLGRALMGIVCDEEPKAALGGFIASMRAYQKQQLLPPARRGHPLDANRVRKLRCSLRRKDGDRADVWFIVYRADADMDDADSRVDCPRGAGISITPAPLVYQIRLADAETMAPGAHTATAPPQLLSPAGKTASPLFSSSLSGALSTSRGSSWQYELQQLRITNLRLKEELAALEAAE</sequence>
<keyword evidence="2" id="KW-0288">FMN</keyword>
<dbReference type="AlphaFoldDB" id="A0A0D2PFQ1"/>
<dbReference type="Gene3D" id="3.30.450.20">
    <property type="entry name" value="PAS domain"/>
    <property type="match status" value="2"/>
</dbReference>
<dbReference type="OMA" id="ESHGAWH"/>
<dbReference type="Pfam" id="PF13426">
    <property type="entry name" value="PAS_9"/>
    <property type="match status" value="1"/>
</dbReference>
<name>A0A0D2PFQ1_HYPSF</name>
<evidence type="ECO:0000313" key="5">
    <source>
        <dbReference type="EMBL" id="KJA18955.1"/>
    </source>
</evidence>
<dbReference type="STRING" id="945553.A0A0D2PFQ1"/>
<dbReference type="PANTHER" id="PTHR47429">
    <property type="entry name" value="PROTEIN TWIN LOV 1"/>
    <property type="match status" value="1"/>
</dbReference>
<dbReference type="SUPFAM" id="SSF55785">
    <property type="entry name" value="PYP-like sensor domain (PAS domain)"/>
    <property type="match status" value="2"/>
</dbReference>
<evidence type="ECO:0000256" key="1">
    <source>
        <dbReference type="ARBA" id="ARBA00022630"/>
    </source>
</evidence>
<reference evidence="6" key="1">
    <citation type="submission" date="2014-04" db="EMBL/GenBank/DDBJ databases">
        <title>Evolutionary Origins and Diversification of the Mycorrhizal Mutualists.</title>
        <authorList>
            <consortium name="DOE Joint Genome Institute"/>
            <consortium name="Mycorrhizal Genomics Consortium"/>
            <person name="Kohler A."/>
            <person name="Kuo A."/>
            <person name="Nagy L.G."/>
            <person name="Floudas D."/>
            <person name="Copeland A."/>
            <person name="Barry K.W."/>
            <person name="Cichocki N."/>
            <person name="Veneault-Fourrey C."/>
            <person name="LaButti K."/>
            <person name="Lindquist E.A."/>
            <person name="Lipzen A."/>
            <person name="Lundell T."/>
            <person name="Morin E."/>
            <person name="Murat C."/>
            <person name="Riley R."/>
            <person name="Ohm R."/>
            <person name="Sun H."/>
            <person name="Tunlid A."/>
            <person name="Henrissat B."/>
            <person name="Grigoriev I.V."/>
            <person name="Hibbett D.S."/>
            <person name="Martin F."/>
        </authorList>
    </citation>
    <scope>NUCLEOTIDE SEQUENCE [LARGE SCALE GENOMIC DNA]</scope>
    <source>
        <strain evidence="6">FD-334 SS-4</strain>
    </source>
</reference>
<dbReference type="GO" id="GO:0006355">
    <property type="term" value="P:regulation of DNA-templated transcription"/>
    <property type="evidence" value="ECO:0007669"/>
    <property type="project" value="InterPro"/>
</dbReference>
<organism evidence="5 6">
    <name type="scientific">Hypholoma sublateritium (strain FD-334 SS-4)</name>
    <dbReference type="NCBI Taxonomy" id="945553"/>
    <lineage>
        <taxon>Eukaryota</taxon>
        <taxon>Fungi</taxon>
        <taxon>Dikarya</taxon>
        <taxon>Basidiomycota</taxon>
        <taxon>Agaricomycotina</taxon>
        <taxon>Agaricomycetes</taxon>
        <taxon>Agaricomycetidae</taxon>
        <taxon>Agaricales</taxon>
        <taxon>Agaricineae</taxon>
        <taxon>Strophariaceae</taxon>
        <taxon>Hypholoma</taxon>
    </lineage>
</organism>
<dbReference type="NCBIfam" id="TIGR00229">
    <property type="entry name" value="sensory_box"/>
    <property type="match status" value="1"/>
</dbReference>